<name>A0A8T0SAU4_PANVG</name>
<dbReference type="AlphaFoldDB" id="A0A8T0SAU4"/>
<dbReference type="Proteomes" id="UP000823388">
    <property type="component" value="Chromosome 5N"/>
</dbReference>
<dbReference type="EMBL" id="CM029046">
    <property type="protein sequence ID" value="KAG2594255.1"/>
    <property type="molecule type" value="Genomic_DNA"/>
</dbReference>
<keyword evidence="2" id="KW-1185">Reference proteome</keyword>
<organism evidence="1 2">
    <name type="scientific">Panicum virgatum</name>
    <name type="common">Blackwell switchgrass</name>
    <dbReference type="NCBI Taxonomy" id="38727"/>
    <lineage>
        <taxon>Eukaryota</taxon>
        <taxon>Viridiplantae</taxon>
        <taxon>Streptophyta</taxon>
        <taxon>Embryophyta</taxon>
        <taxon>Tracheophyta</taxon>
        <taxon>Spermatophyta</taxon>
        <taxon>Magnoliopsida</taxon>
        <taxon>Liliopsida</taxon>
        <taxon>Poales</taxon>
        <taxon>Poaceae</taxon>
        <taxon>PACMAD clade</taxon>
        <taxon>Panicoideae</taxon>
        <taxon>Panicodae</taxon>
        <taxon>Paniceae</taxon>
        <taxon>Panicinae</taxon>
        <taxon>Panicum</taxon>
        <taxon>Panicum sect. Hiantes</taxon>
    </lineage>
</organism>
<evidence type="ECO:0000313" key="1">
    <source>
        <dbReference type="EMBL" id="KAG2594255.1"/>
    </source>
</evidence>
<evidence type="ECO:0000313" key="2">
    <source>
        <dbReference type="Proteomes" id="UP000823388"/>
    </source>
</evidence>
<protein>
    <submittedName>
        <fullName evidence="1">Uncharacterized protein</fullName>
    </submittedName>
</protein>
<accession>A0A8T0SAU4</accession>
<feature type="non-terminal residue" evidence="1">
    <location>
        <position position="93"/>
    </location>
</feature>
<proteinExistence type="predicted"/>
<sequence>MDMLGILPVRFHFDGEFINDGDKLHYFGGSEGMSYIDRDKVSLPELVGHLKDHCVACLEMAESTDEGCVAEVYVEAPTTQDMAEDDGSQSESE</sequence>
<reference evidence="1" key="1">
    <citation type="submission" date="2020-05" db="EMBL/GenBank/DDBJ databases">
        <title>WGS assembly of Panicum virgatum.</title>
        <authorList>
            <person name="Lovell J.T."/>
            <person name="Jenkins J."/>
            <person name="Shu S."/>
            <person name="Juenger T.E."/>
            <person name="Schmutz J."/>
        </authorList>
    </citation>
    <scope>NUCLEOTIDE SEQUENCE</scope>
    <source>
        <strain evidence="1">AP13</strain>
    </source>
</reference>
<gene>
    <name evidence="1" type="ORF">PVAP13_5NG633232</name>
</gene>
<comment type="caution">
    <text evidence="1">The sequence shown here is derived from an EMBL/GenBank/DDBJ whole genome shotgun (WGS) entry which is preliminary data.</text>
</comment>